<reference evidence="3" key="1">
    <citation type="submission" date="2014-10" db="EMBL/GenBank/DDBJ databases">
        <authorList>
            <person name="King R."/>
        </authorList>
    </citation>
    <scope>NUCLEOTIDE SEQUENCE [LARGE SCALE GENOMIC DNA]</scope>
    <source>
        <strain evidence="3">A3/5</strain>
    </source>
</reference>
<feature type="region of interest" description="Disordered" evidence="1">
    <location>
        <begin position="66"/>
        <end position="96"/>
    </location>
</feature>
<evidence type="ECO:0000256" key="1">
    <source>
        <dbReference type="SAM" id="MobiDB-lite"/>
    </source>
</evidence>
<protein>
    <submittedName>
        <fullName evidence="2">Uncharacterized protein</fullName>
    </submittedName>
</protein>
<proteinExistence type="predicted"/>
<organism evidence="2 3">
    <name type="scientific">Fusarium venenatum</name>
    <dbReference type="NCBI Taxonomy" id="56646"/>
    <lineage>
        <taxon>Eukaryota</taxon>
        <taxon>Fungi</taxon>
        <taxon>Dikarya</taxon>
        <taxon>Ascomycota</taxon>
        <taxon>Pezizomycotina</taxon>
        <taxon>Sordariomycetes</taxon>
        <taxon>Hypocreomycetidae</taxon>
        <taxon>Hypocreales</taxon>
        <taxon>Nectriaceae</taxon>
        <taxon>Fusarium</taxon>
    </lineage>
</organism>
<name>A0A2L2TZY2_9HYPO</name>
<dbReference type="AlphaFoldDB" id="A0A2L2TZY2"/>
<dbReference type="EMBL" id="LN649229">
    <property type="protein sequence ID" value="CEI66895.1"/>
    <property type="molecule type" value="Genomic_DNA"/>
</dbReference>
<sequence>MAFQSLRHMLLFLNKQPTMGRLPYLFEGHRKPMLGITAKQTVVKYPGNQSCTPRYIQPSYCTNYNSTFSDTSPPPTVLGSRPGEKRGENGSFFLSGSGLGTTIAGGKRRLNH</sequence>
<evidence type="ECO:0000313" key="2">
    <source>
        <dbReference type="EMBL" id="CEI66895.1"/>
    </source>
</evidence>
<dbReference type="Proteomes" id="UP000245910">
    <property type="component" value="Chromosome I"/>
</dbReference>
<accession>A0A2L2TZY2</accession>
<evidence type="ECO:0000313" key="3">
    <source>
        <dbReference type="Proteomes" id="UP000245910"/>
    </source>
</evidence>
<keyword evidence="3" id="KW-1185">Reference proteome</keyword>